<dbReference type="AlphaFoldDB" id="A0A4P9ZUB2"/>
<organism evidence="2 3">
    <name type="scientific">Dimargaris cristalligena</name>
    <dbReference type="NCBI Taxonomy" id="215637"/>
    <lineage>
        <taxon>Eukaryota</taxon>
        <taxon>Fungi</taxon>
        <taxon>Fungi incertae sedis</taxon>
        <taxon>Zoopagomycota</taxon>
        <taxon>Kickxellomycotina</taxon>
        <taxon>Dimargaritomycetes</taxon>
        <taxon>Dimargaritales</taxon>
        <taxon>Dimargaritaceae</taxon>
        <taxon>Dimargaris</taxon>
    </lineage>
</organism>
<dbReference type="SUPFAM" id="SSF54897">
    <property type="entry name" value="Protease propeptides/inhibitors"/>
    <property type="match status" value="1"/>
</dbReference>
<name>A0A4P9ZUB2_9FUNG</name>
<proteinExistence type="predicted"/>
<feature type="signal peptide" evidence="1">
    <location>
        <begin position="1"/>
        <end position="22"/>
    </location>
</feature>
<reference evidence="3" key="1">
    <citation type="journal article" date="2018" name="Nat. Microbiol.">
        <title>Leveraging single-cell genomics to expand the fungal tree of life.</title>
        <authorList>
            <person name="Ahrendt S.R."/>
            <person name="Quandt C.A."/>
            <person name="Ciobanu D."/>
            <person name="Clum A."/>
            <person name="Salamov A."/>
            <person name="Andreopoulos B."/>
            <person name="Cheng J.F."/>
            <person name="Woyke T."/>
            <person name="Pelin A."/>
            <person name="Henrissat B."/>
            <person name="Reynolds N.K."/>
            <person name="Benny G.L."/>
            <person name="Smith M.E."/>
            <person name="James T.Y."/>
            <person name="Grigoriev I.V."/>
        </authorList>
    </citation>
    <scope>NUCLEOTIDE SEQUENCE [LARGE SCALE GENOMIC DNA]</scope>
    <source>
        <strain evidence="3">RSA 468</strain>
    </source>
</reference>
<evidence type="ECO:0000313" key="2">
    <source>
        <dbReference type="EMBL" id="RKP36828.1"/>
    </source>
</evidence>
<dbReference type="EMBL" id="ML002587">
    <property type="protein sequence ID" value="RKP36828.1"/>
    <property type="molecule type" value="Genomic_DNA"/>
</dbReference>
<accession>A0A4P9ZUB2</accession>
<dbReference type="InterPro" id="IPR037045">
    <property type="entry name" value="S8pro/Inhibitor_I9_sf"/>
</dbReference>
<feature type="chain" id="PRO_5020576801" evidence="1">
    <location>
        <begin position="23"/>
        <end position="107"/>
    </location>
</feature>
<keyword evidence="3" id="KW-1185">Reference proteome</keyword>
<keyword evidence="1" id="KW-0732">Signal</keyword>
<evidence type="ECO:0000256" key="1">
    <source>
        <dbReference type="SAM" id="SignalP"/>
    </source>
</evidence>
<evidence type="ECO:0000313" key="3">
    <source>
        <dbReference type="Proteomes" id="UP000268162"/>
    </source>
</evidence>
<dbReference type="Gene3D" id="3.30.70.80">
    <property type="entry name" value="Peptidase S8 propeptide/proteinase inhibitor I9"/>
    <property type="match status" value="1"/>
</dbReference>
<dbReference type="Proteomes" id="UP000268162">
    <property type="component" value="Unassembled WGS sequence"/>
</dbReference>
<gene>
    <name evidence="2" type="ORF">BJ085DRAFT_38849</name>
</gene>
<sequence>MHSRTVMLLALLATAAPWVARAETVPIACRPLAAASELSSYIITLKDSNDVHAVEAVVNCAGGKSNDVLTIGQTSFMVVQLTSEAAEEIKKGGHVQYIEKDGEVRIQ</sequence>
<protein>
    <submittedName>
        <fullName evidence="2">Uncharacterized protein</fullName>
    </submittedName>
</protein>